<dbReference type="Proteomes" id="UP000011980">
    <property type="component" value="Unassembled WGS sequence"/>
</dbReference>
<dbReference type="NCBIfam" id="NF047436">
    <property type="entry name" value="LA_2272_repeat"/>
    <property type="match status" value="2"/>
</dbReference>
<dbReference type="InterPro" id="IPR058093">
    <property type="entry name" value="LA_2272-like"/>
</dbReference>
<dbReference type="OrthoDB" id="343644at2"/>
<dbReference type="RefSeq" id="WP_020764350.1">
    <property type="nucleotide sequence ID" value="NZ_ANCE01000221.1"/>
</dbReference>
<accession>M6F209</accession>
<dbReference type="AlphaFoldDB" id="M6F209"/>
<dbReference type="PATRIC" id="fig|1240687.3.peg.4646"/>
<evidence type="ECO:0000313" key="2">
    <source>
        <dbReference type="Proteomes" id="UP000011980"/>
    </source>
</evidence>
<organism evidence="1 2">
    <name type="scientific">Leptospira kirschneri serovar Bulgarica str. Nikolaevo</name>
    <dbReference type="NCBI Taxonomy" id="1240687"/>
    <lineage>
        <taxon>Bacteria</taxon>
        <taxon>Pseudomonadati</taxon>
        <taxon>Spirochaetota</taxon>
        <taxon>Spirochaetia</taxon>
        <taxon>Leptospirales</taxon>
        <taxon>Leptospiraceae</taxon>
        <taxon>Leptospira</taxon>
    </lineage>
</organism>
<dbReference type="NCBIfam" id="NF047435">
    <property type="entry name" value="LA_2272_fam_lipo"/>
    <property type="match status" value="1"/>
</dbReference>
<comment type="caution">
    <text evidence="1">The sequence shown here is derived from an EMBL/GenBank/DDBJ whole genome shotgun (WGS) entry which is preliminary data.</text>
</comment>
<evidence type="ECO:0000313" key="1">
    <source>
        <dbReference type="EMBL" id="EMK20049.1"/>
    </source>
</evidence>
<proteinExistence type="predicted"/>
<protein>
    <submittedName>
        <fullName evidence="1">PPE family protein</fullName>
    </submittedName>
</protein>
<name>M6F209_9LEPT</name>
<reference evidence="1 2" key="1">
    <citation type="submission" date="2013-01" db="EMBL/GenBank/DDBJ databases">
        <authorList>
            <person name="Harkins D.M."/>
            <person name="Durkin A.S."/>
            <person name="Brinkac L.M."/>
            <person name="Haft D.H."/>
            <person name="Selengut J.D."/>
            <person name="Sanka R."/>
            <person name="DePew J."/>
            <person name="Purushe J."/>
            <person name="Galloway R.L."/>
            <person name="Vinetz J.M."/>
            <person name="Sutton G.G."/>
            <person name="Nierman W.C."/>
            <person name="Fouts D.E."/>
        </authorList>
    </citation>
    <scope>NUCLEOTIDE SEQUENCE [LARGE SCALE GENOMIC DNA]</scope>
    <source>
        <strain evidence="1 2">Nikolaevo</strain>
    </source>
</reference>
<sequence>MKENFKFSIIFLSFCWFFHNCGVALTPERMIKIPPKTETEVFRLNLLHGNVENLYGLNVGIFNFVNNSMIGAQVGIVNLSGKKTYGWQIAIINMAEKNGLFKIQTGIANLLIGTQKDSAGLQVGIFNLGTNIFPDIKLNERRGGFYLTIGVGNYETNGLMIGAINLSSKGINVGVINKNTEGFNLGIVNLQKGSAFSIGAINIGSSKDVGFQIGIINYCPNNTIPIMLVANYCSSSSPQPEQKTETQPESTK</sequence>
<dbReference type="EMBL" id="ANCE01000221">
    <property type="protein sequence ID" value="EMK20049.1"/>
    <property type="molecule type" value="Genomic_DNA"/>
</dbReference>
<gene>
    <name evidence="1" type="ORF">LEP1GSC008_2937</name>
</gene>